<dbReference type="EMBL" id="AUND01000001">
    <property type="protein sequence ID" value="KEO56503.1"/>
    <property type="molecule type" value="Genomic_DNA"/>
</dbReference>
<accession>A0A074JLP1</accession>
<keyword evidence="3" id="KW-1185">Reference proteome</keyword>
<organism evidence="2 3">
    <name type="scientific">Thioclava pacifica DSM 10166</name>
    <dbReference type="NCBI Taxonomy" id="1353537"/>
    <lineage>
        <taxon>Bacteria</taxon>
        <taxon>Pseudomonadati</taxon>
        <taxon>Pseudomonadota</taxon>
        <taxon>Alphaproteobacteria</taxon>
        <taxon>Rhodobacterales</taxon>
        <taxon>Paracoccaceae</taxon>
        <taxon>Thioclava</taxon>
    </lineage>
</organism>
<dbReference type="Proteomes" id="UP000027432">
    <property type="component" value="Unassembled WGS sequence"/>
</dbReference>
<dbReference type="eggNOG" id="ENOG5033RET">
    <property type="taxonomic scope" value="Bacteria"/>
</dbReference>
<dbReference type="AlphaFoldDB" id="A0A074JLP1"/>
<dbReference type="OrthoDB" id="7875733at2"/>
<evidence type="ECO:0000256" key="1">
    <source>
        <dbReference type="SAM" id="MobiDB-lite"/>
    </source>
</evidence>
<evidence type="ECO:0000313" key="2">
    <source>
        <dbReference type="EMBL" id="KEO56503.1"/>
    </source>
</evidence>
<feature type="region of interest" description="Disordered" evidence="1">
    <location>
        <begin position="1"/>
        <end position="28"/>
    </location>
</feature>
<sequence>MTDLLKGRRSPHRPQPMDNDSPHPTGVAARNSVAAAPLRGIAMRRCEIANHPQFFSAEKQIALVLLDVQTANPRMARLLASYRKWLVTQTCFALSMRGRFDPGDIGLTPGRLHEVLRPHVKVNRNTLSLYMSELETYGFLHWLGQVEDARLRPATTTELAETGMRLWCQGHLRCLDLLDGGNRDAVAGADIDILFRAQPRMLELILTDHEWLNPAPSMANFLGSDVGGLLLHYLISKLTTLEAVDGRILLEPISIAALAERFLISVSNVKRMVHKAETEGLLGWEQPRRRGCLWVTTDFVKDHFRRQAVKFEMVDRALRETIAANAGG</sequence>
<name>A0A074JLP1_9RHOB</name>
<proteinExistence type="predicted"/>
<protein>
    <submittedName>
        <fullName evidence="2">Uncharacterized protein</fullName>
    </submittedName>
</protein>
<evidence type="ECO:0000313" key="3">
    <source>
        <dbReference type="Proteomes" id="UP000027432"/>
    </source>
</evidence>
<dbReference type="RefSeq" id="WP_051692133.1">
    <property type="nucleotide sequence ID" value="NZ_AUND01000001.1"/>
</dbReference>
<reference evidence="2 3" key="1">
    <citation type="submission" date="2013-07" db="EMBL/GenBank/DDBJ databases">
        <title>Thioclava pacifica DSM 10166 Genome Sequencing.</title>
        <authorList>
            <person name="Lai Q."/>
            <person name="Shao Z."/>
        </authorList>
    </citation>
    <scope>NUCLEOTIDE SEQUENCE [LARGE SCALE GENOMIC DNA]</scope>
    <source>
        <strain evidence="2 3">DSM 10166</strain>
    </source>
</reference>
<gene>
    <name evidence="2" type="ORF">TP2_02955</name>
</gene>
<comment type="caution">
    <text evidence="2">The sequence shown here is derived from an EMBL/GenBank/DDBJ whole genome shotgun (WGS) entry which is preliminary data.</text>
</comment>